<keyword evidence="7" id="KW-1185">Reference proteome</keyword>
<feature type="domain" description="HTH myb-type" evidence="5">
    <location>
        <begin position="14"/>
        <end position="74"/>
    </location>
</feature>
<proteinExistence type="predicted"/>
<evidence type="ECO:0000313" key="7">
    <source>
        <dbReference type="Proteomes" id="UP000834106"/>
    </source>
</evidence>
<evidence type="ECO:0000259" key="5">
    <source>
        <dbReference type="PROSITE" id="PS51294"/>
    </source>
</evidence>
<reference evidence="6" key="1">
    <citation type="submission" date="2023-05" db="EMBL/GenBank/DDBJ databases">
        <authorList>
            <person name="Huff M."/>
        </authorList>
    </citation>
    <scope>NUCLEOTIDE SEQUENCE</scope>
</reference>
<dbReference type="EMBL" id="OU503047">
    <property type="protein sequence ID" value="CAI9772584.1"/>
    <property type="molecule type" value="Genomic_DNA"/>
</dbReference>
<dbReference type="InterPro" id="IPR001005">
    <property type="entry name" value="SANT/Myb"/>
</dbReference>
<accession>A0AAD2E0I4</accession>
<dbReference type="InterPro" id="IPR017930">
    <property type="entry name" value="Myb_dom"/>
</dbReference>
<evidence type="ECO:0000256" key="4">
    <source>
        <dbReference type="ARBA" id="ARBA00023242"/>
    </source>
</evidence>
<evidence type="ECO:0000256" key="1">
    <source>
        <dbReference type="ARBA" id="ARBA00004123"/>
    </source>
</evidence>
<organism evidence="6 7">
    <name type="scientific">Fraxinus pennsylvanica</name>
    <dbReference type="NCBI Taxonomy" id="56036"/>
    <lineage>
        <taxon>Eukaryota</taxon>
        <taxon>Viridiplantae</taxon>
        <taxon>Streptophyta</taxon>
        <taxon>Embryophyta</taxon>
        <taxon>Tracheophyta</taxon>
        <taxon>Spermatophyta</taxon>
        <taxon>Magnoliopsida</taxon>
        <taxon>eudicotyledons</taxon>
        <taxon>Gunneridae</taxon>
        <taxon>Pentapetalae</taxon>
        <taxon>asterids</taxon>
        <taxon>lamiids</taxon>
        <taxon>Lamiales</taxon>
        <taxon>Oleaceae</taxon>
        <taxon>Oleeae</taxon>
        <taxon>Fraxinus</taxon>
    </lineage>
</organism>
<comment type="subcellular location">
    <subcellularLocation>
        <location evidence="1">Nucleus</location>
    </subcellularLocation>
</comment>
<dbReference type="PANTHER" id="PTHR31314">
    <property type="entry name" value="MYB FAMILY TRANSCRIPTION FACTOR PHL7-LIKE"/>
    <property type="match status" value="1"/>
</dbReference>
<dbReference type="NCBIfam" id="TIGR01557">
    <property type="entry name" value="myb_SHAQKYF"/>
    <property type="match status" value="1"/>
</dbReference>
<protein>
    <recommendedName>
        <fullName evidence="5">HTH myb-type domain-containing protein</fullName>
    </recommendedName>
</protein>
<sequence length="185" mass="21630">MEFFDRNKVRKYRKSDLPRFRWTPELHRHFVEAVQYLGGKDIATPKRILQMMPVKGLKISHIKSHLQMYRRMNGATSLNIVITMENYHKENTTWFPLRQISKELRERPPNKKVQILANQDKDDSFHLDYEDTIKGSSTGDMTKEDDHLISEFTASSNNSLDLPISHSRSHTHINLDLTISSSSFS</sequence>
<dbReference type="PROSITE" id="PS51294">
    <property type="entry name" value="HTH_MYB"/>
    <property type="match status" value="1"/>
</dbReference>
<keyword evidence="2" id="KW-0805">Transcription regulation</keyword>
<dbReference type="InterPro" id="IPR009057">
    <property type="entry name" value="Homeodomain-like_sf"/>
</dbReference>
<evidence type="ECO:0000313" key="6">
    <source>
        <dbReference type="EMBL" id="CAI9772584.1"/>
    </source>
</evidence>
<dbReference type="Proteomes" id="UP000834106">
    <property type="component" value="Chromosome 12"/>
</dbReference>
<keyword evidence="4" id="KW-0539">Nucleus</keyword>
<dbReference type="AlphaFoldDB" id="A0AAD2E0I4"/>
<dbReference type="InterPro" id="IPR046955">
    <property type="entry name" value="PHR1-like"/>
</dbReference>
<dbReference type="GO" id="GO:0003700">
    <property type="term" value="F:DNA-binding transcription factor activity"/>
    <property type="evidence" value="ECO:0007669"/>
    <property type="project" value="InterPro"/>
</dbReference>
<evidence type="ECO:0000256" key="3">
    <source>
        <dbReference type="ARBA" id="ARBA00023163"/>
    </source>
</evidence>
<dbReference type="GO" id="GO:0005634">
    <property type="term" value="C:nucleus"/>
    <property type="evidence" value="ECO:0007669"/>
    <property type="project" value="UniProtKB-SubCell"/>
</dbReference>
<gene>
    <name evidence="6" type="ORF">FPE_LOCUS20014</name>
</gene>
<dbReference type="SUPFAM" id="SSF46689">
    <property type="entry name" value="Homeodomain-like"/>
    <property type="match status" value="1"/>
</dbReference>
<dbReference type="Pfam" id="PF00249">
    <property type="entry name" value="Myb_DNA-binding"/>
    <property type="match status" value="1"/>
</dbReference>
<evidence type="ECO:0000256" key="2">
    <source>
        <dbReference type="ARBA" id="ARBA00023015"/>
    </source>
</evidence>
<keyword evidence="3" id="KW-0804">Transcription</keyword>
<dbReference type="Gene3D" id="1.10.10.60">
    <property type="entry name" value="Homeodomain-like"/>
    <property type="match status" value="1"/>
</dbReference>
<dbReference type="FunFam" id="1.10.10.60:FF:000007">
    <property type="entry name" value="Two-component response regulator"/>
    <property type="match status" value="1"/>
</dbReference>
<dbReference type="InterPro" id="IPR006447">
    <property type="entry name" value="Myb_dom_plants"/>
</dbReference>
<dbReference type="PANTHER" id="PTHR31314:SF113">
    <property type="entry name" value="MYB FAMILY TRANSCRIPTION FACTOR MPH1"/>
    <property type="match status" value="1"/>
</dbReference>
<dbReference type="GO" id="GO:0003677">
    <property type="term" value="F:DNA binding"/>
    <property type="evidence" value="ECO:0007669"/>
    <property type="project" value="InterPro"/>
</dbReference>
<name>A0AAD2E0I4_9LAMI</name>